<name>A0A3E1IXS9_GARVA</name>
<evidence type="ECO:0000313" key="1">
    <source>
        <dbReference type="EMBL" id="RFD77785.1"/>
    </source>
</evidence>
<gene>
    <name evidence="1" type="ORF">AXE73_04185</name>
</gene>
<reference evidence="1 2" key="1">
    <citation type="submission" date="2016-02" db="EMBL/GenBank/DDBJ databases">
        <title>Gardnerella vaginalis Subgroups Defined by cpn60 Sequencing and Sialidase Activity in Isolates from Canada, Belgium and Kenya.</title>
        <authorList>
            <person name="Schellenberg J."/>
            <person name="Paramel Jayaprakash T."/>
            <person name="Withana Gamage N."/>
            <person name="Patterson M.H."/>
            <person name="Vaneechoutte M."/>
            <person name="Hill J.E."/>
        </authorList>
    </citation>
    <scope>NUCLEOTIDE SEQUENCE [LARGE SCALE GENOMIC DNA]</scope>
    <source>
        <strain evidence="1 2">N144</strain>
    </source>
</reference>
<dbReference type="RefSeq" id="WP_116689658.1">
    <property type="nucleotide sequence ID" value="NZ_LRTT01000001.1"/>
</dbReference>
<dbReference type="Proteomes" id="UP000258533">
    <property type="component" value="Unassembled WGS sequence"/>
</dbReference>
<evidence type="ECO:0000313" key="2">
    <source>
        <dbReference type="Proteomes" id="UP000258533"/>
    </source>
</evidence>
<proteinExistence type="predicted"/>
<accession>A0A3E1IXS9</accession>
<dbReference type="EMBL" id="LRTT01000001">
    <property type="protein sequence ID" value="RFD77785.1"/>
    <property type="molecule type" value="Genomic_DNA"/>
</dbReference>
<protein>
    <submittedName>
        <fullName evidence="1">Uncharacterized protein</fullName>
    </submittedName>
</protein>
<dbReference type="AlphaFoldDB" id="A0A3E1IXS9"/>
<organism evidence="1 2">
    <name type="scientific">Gardnerella vaginalis</name>
    <dbReference type="NCBI Taxonomy" id="2702"/>
    <lineage>
        <taxon>Bacteria</taxon>
        <taxon>Bacillati</taxon>
        <taxon>Actinomycetota</taxon>
        <taxon>Actinomycetes</taxon>
        <taxon>Bifidobacteriales</taxon>
        <taxon>Bifidobacteriaceae</taxon>
        <taxon>Gardnerella</taxon>
    </lineage>
</organism>
<sequence>MEEQKDKERKGNKEYKKLKKMFKKACKATVKENQLDAFIENAKKNFPGYTDANKAYREAPNGADAIQYAALNRVEADFTEAYAEQINEQHKLGRKASGLRISFENRLFKAGKEKSEEE</sequence>
<comment type="caution">
    <text evidence="1">The sequence shown here is derived from an EMBL/GenBank/DDBJ whole genome shotgun (WGS) entry which is preliminary data.</text>
</comment>